<evidence type="ECO:0000313" key="6">
    <source>
        <dbReference type="Proteomes" id="UP000499080"/>
    </source>
</evidence>
<keyword evidence="1" id="KW-0347">Helicase</keyword>
<dbReference type="AlphaFoldDB" id="A0A4Y2Q4B3"/>
<dbReference type="Pfam" id="PF14214">
    <property type="entry name" value="Helitron_like_N"/>
    <property type="match status" value="1"/>
</dbReference>
<dbReference type="InterPro" id="IPR025476">
    <property type="entry name" value="Helitron_helicase-like"/>
</dbReference>
<dbReference type="OrthoDB" id="7789720at2759"/>
<name>A0A4Y2Q4B3_ARAVE</name>
<dbReference type="Pfam" id="PF05970">
    <property type="entry name" value="PIF1"/>
    <property type="match status" value="1"/>
</dbReference>
<gene>
    <name evidence="5" type="ORF">AVEN_217941_1</name>
</gene>
<comment type="catalytic activity">
    <reaction evidence="1">
        <text>ATP + H2O = ADP + phosphate + H(+)</text>
        <dbReference type="Rhea" id="RHEA:13065"/>
        <dbReference type="ChEBI" id="CHEBI:15377"/>
        <dbReference type="ChEBI" id="CHEBI:15378"/>
        <dbReference type="ChEBI" id="CHEBI:30616"/>
        <dbReference type="ChEBI" id="CHEBI:43474"/>
        <dbReference type="ChEBI" id="CHEBI:456216"/>
        <dbReference type="EC" id="5.6.2.3"/>
    </reaction>
</comment>
<evidence type="ECO:0000259" key="2">
    <source>
        <dbReference type="Pfam" id="PF05970"/>
    </source>
</evidence>
<dbReference type="Gene3D" id="3.40.50.300">
    <property type="entry name" value="P-loop containing nucleotide triphosphate hydrolases"/>
    <property type="match status" value="2"/>
</dbReference>
<keyword evidence="1" id="KW-0378">Hydrolase</keyword>
<feature type="domain" description="DNA helicase Pif1-like DEAD-box helicase" evidence="2">
    <location>
        <begin position="483"/>
        <end position="693"/>
    </location>
</feature>
<keyword evidence="1" id="KW-0234">DNA repair</keyword>
<dbReference type="GO" id="GO:0016887">
    <property type="term" value="F:ATP hydrolysis activity"/>
    <property type="evidence" value="ECO:0007669"/>
    <property type="project" value="RHEA"/>
</dbReference>
<accession>A0A4Y2Q4B3</accession>
<reference evidence="5 6" key="1">
    <citation type="journal article" date="2019" name="Sci. Rep.">
        <title>Orb-weaving spider Araneus ventricosus genome elucidates the spidroin gene catalogue.</title>
        <authorList>
            <person name="Kono N."/>
            <person name="Nakamura H."/>
            <person name="Ohtoshi R."/>
            <person name="Moran D.A.P."/>
            <person name="Shinohara A."/>
            <person name="Yoshida Y."/>
            <person name="Fujiwara M."/>
            <person name="Mori M."/>
            <person name="Tomita M."/>
            <person name="Arakawa K."/>
        </authorList>
    </citation>
    <scope>NUCLEOTIDE SEQUENCE [LARGE SCALE GENOMIC DNA]</scope>
</reference>
<evidence type="ECO:0000256" key="1">
    <source>
        <dbReference type="RuleBase" id="RU363044"/>
    </source>
</evidence>
<dbReference type="GO" id="GO:0043139">
    <property type="term" value="F:5'-3' DNA helicase activity"/>
    <property type="evidence" value="ECO:0007669"/>
    <property type="project" value="UniProtKB-EC"/>
</dbReference>
<dbReference type="GO" id="GO:0006310">
    <property type="term" value="P:DNA recombination"/>
    <property type="evidence" value="ECO:0007669"/>
    <property type="project" value="UniProtKB-KW"/>
</dbReference>
<feature type="domain" description="DNA helicase Pif1-like 2B" evidence="4">
    <location>
        <begin position="780"/>
        <end position="826"/>
    </location>
</feature>
<dbReference type="CDD" id="cd18809">
    <property type="entry name" value="SF1_C_RecD"/>
    <property type="match status" value="1"/>
</dbReference>
<proteinExistence type="inferred from homology"/>
<dbReference type="GO" id="GO:0000723">
    <property type="term" value="P:telomere maintenance"/>
    <property type="evidence" value="ECO:0007669"/>
    <property type="project" value="InterPro"/>
</dbReference>
<dbReference type="InterPro" id="IPR010285">
    <property type="entry name" value="DNA_helicase_pif1-like_DEAD"/>
</dbReference>
<comment type="similarity">
    <text evidence="1">Belongs to the helicase family.</text>
</comment>
<comment type="caution">
    <text evidence="5">The sequence shown here is derived from an EMBL/GenBank/DDBJ whole genome shotgun (WGS) entry which is preliminary data.</text>
</comment>
<comment type="cofactor">
    <cofactor evidence="1">
        <name>Mg(2+)</name>
        <dbReference type="ChEBI" id="CHEBI:18420"/>
    </cofactor>
</comment>
<dbReference type="GO" id="GO:0005524">
    <property type="term" value="F:ATP binding"/>
    <property type="evidence" value="ECO:0007669"/>
    <property type="project" value="UniProtKB-KW"/>
</dbReference>
<dbReference type="PANTHER" id="PTHR10492">
    <property type="match status" value="1"/>
</dbReference>
<dbReference type="PANTHER" id="PTHR10492:SF57">
    <property type="entry name" value="ATP-DEPENDENT DNA HELICASE"/>
    <property type="match status" value="1"/>
</dbReference>
<organism evidence="5 6">
    <name type="scientific">Araneus ventricosus</name>
    <name type="common">Orbweaver spider</name>
    <name type="synonym">Epeira ventricosa</name>
    <dbReference type="NCBI Taxonomy" id="182803"/>
    <lineage>
        <taxon>Eukaryota</taxon>
        <taxon>Metazoa</taxon>
        <taxon>Ecdysozoa</taxon>
        <taxon>Arthropoda</taxon>
        <taxon>Chelicerata</taxon>
        <taxon>Arachnida</taxon>
        <taxon>Araneae</taxon>
        <taxon>Araneomorphae</taxon>
        <taxon>Entelegynae</taxon>
        <taxon>Araneoidea</taxon>
        <taxon>Araneidae</taxon>
        <taxon>Araneus</taxon>
    </lineage>
</organism>
<keyword evidence="1" id="KW-0233">DNA recombination</keyword>
<sequence>DLVARVFDIKKKALLQDLKKNGILGRIVADIHAIEFQKRGLPHMHLLLVLAEEDKIRDPESIDRIVSAELPNETHDSRLHEIVKATMIHGPCGVLNPNSPCMADGVCTKGYPKQFREATAENIDGYPMYRRRDNTNHVIINGNVVDNRWIVPYNPYLTKKYNAHINVEICSSIKSIKYIFKYVYKGHDCAKVVFENNGQGPITWDEIKTFLDARYVSAPEAMWRLLEKKMHEKSHSIIRLPVHLPDMQPVYFYDDEERRALERAAQRNTMLTAWFELNRTDPKANRYLYADIPKHFVWKNNKWERRVRLGDRIVSRLYSVSPKDTERFHLRMLLFHVPGAKSFEELRTYDSVTMESFKEACRARNLLEDDGEWRDCLREASNFQMPAKLRQLFSFICVFCNPTSPLELWEEFKSYLCEDFAVHTSVQQSVNLALHNIADHLHAHNMTLTTIGLPEPATSHTYVNIDFYDLETEKQEGERLMAMLNPEQRSIFDAVMNAIQDVDEASPKTFCVNAFAGSGKSFLFNAIIRSVRGLGEIAVPVAWTGIAAIILEGGRTAHSRFKLPVPILENSSCSIRHNTEDGRFLKAAKIIIWDECTMTPHHALSAVDRLFRDLTGSDLPFGGKVFVLGGDWRQILPVAVHANRTTILETCLKNSPLWSIFKQFALIRNMRTEPDEKDFADWLLHLGNGTLTNNCRLGEDDVEIPEECVVRDSIVDEIFGSSITDMENLSEKAILCPKNEDSLKINEQVLKKLSGQNKTYFSADSIMCEDQEEQNNFQLDFINSLTPTGMPPHVLNLKVGAVIMLLRNLNPSAGLCNGTRLIIRKLMPNVIDAEILTGHTKGSRAFIPRITLSPSDSNLPFQLQRRQFPIRLGFAMTINKSQGQSLRKVGIYLPQPVFSHGMLYVAFSRATSRHCVRVLVMNTKKQGQLNHSNRVFTKNVVFREVLL</sequence>
<feature type="domain" description="Helitron helicase-like" evidence="3">
    <location>
        <begin position="1"/>
        <end position="48"/>
    </location>
</feature>
<keyword evidence="1" id="KW-0067">ATP-binding</keyword>
<feature type="non-terminal residue" evidence="5">
    <location>
        <position position="1"/>
    </location>
</feature>
<evidence type="ECO:0000313" key="5">
    <source>
        <dbReference type="EMBL" id="GBN58062.1"/>
    </source>
</evidence>
<dbReference type="EC" id="5.6.2.3" evidence="1"/>
<dbReference type="InterPro" id="IPR027417">
    <property type="entry name" value="P-loop_NTPase"/>
</dbReference>
<protein>
    <recommendedName>
        <fullName evidence="1">ATP-dependent DNA helicase</fullName>
        <ecNumber evidence="1">5.6.2.3</ecNumber>
    </recommendedName>
</protein>
<dbReference type="GO" id="GO:0006281">
    <property type="term" value="P:DNA repair"/>
    <property type="evidence" value="ECO:0007669"/>
    <property type="project" value="UniProtKB-KW"/>
</dbReference>
<keyword evidence="1" id="KW-0547">Nucleotide-binding</keyword>
<evidence type="ECO:0000259" key="3">
    <source>
        <dbReference type="Pfam" id="PF14214"/>
    </source>
</evidence>
<dbReference type="SUPFAM" id="SSF52540">
    <property type="entry name" value="P-loop containing nucleoside triphosphate hydrolases"/>
    <property type="match status" value="2"/>
</dbReference>
<dbReference type="Proteomes" id="UP000499080">
    <property type="component" value="Unassembled WGS sequence"/>
</dbReference>
<dbReference type="EMBL" id="BGPR01012860">
    <property type="protein sequence ID" value="GBN58062.1"/>
    <property type="molecule type" value="Genomic_DNA"/>
</dbReference>
<dbReference type="Pfam" id="PF21530">
    <property type="entry name" value="Pif1_2B_dom"/>
    <property type="match status" value="1"/>
</dbReference>
<keyword evidence="6" id="KW-1185">Reference proteome</keyword>
<dbReference type="FunFam" id="3.40.50.300:FF:002884">
    <property type="entry name" value="ATP-dependent DNA helicase"/>
    <property type="match status" value="1"/>
</dbReference>
<dbReference type="InterPro" id="IPR049163">
    <property type="entry name" value="Pif1-like_2B_dom"/>
</dbReference>
<keyword evidence="1" id="KW-0227">DNA damage</keyword>
<evidence type="ECO:0000259" key="4">
    <source>
        <dbReference type="Pfam" id="PF21530"/>
    </source>
</evidence>